<dbReference type="InterPro" id="IPR003033">
    <property type="entry name" value="SCP2_sterol-bd_dom"/>
</dbReference>
<dbReference type="AlphaFoldDB" id="A0A2S3UJ83"/>
<feature type="domain" description="SCP2" evidence="1">
    <location>
        <begin position="66"/>
        <end position="159"/>
    </location>
</feature>
<proteinExistence type="predicted"/>
<protein>
    <submittedName>
        <fullName evidence="2">Putative lipid carrier protein YhbT</fullName>
    </submittedName>
</protein>
<reference evidence="2 3" key="1">
    <citation type="submission" date="2018-01" db="EMBL/GenBank/DDBJ databases">
        <title>Genomic Encyclopedia of Archaeal and Bacterial Type Strains, Phase II (KMG-II): from individual species to whole genera.</title>
        <authorList>
            <person name="Goeker M."/>
        </authorList>
    </citation>
    <scope>NUCLEOTIDE SEQUENCE [LARGE SCALE GENOMIC DNA]</scope>
    <source>
        <strain evidence="2 3">DSM 17023</strain>
    </source>
</reference>
<dbReference type="Pfam" id="PF02036">
    <property type="entry name" value="SCP2"/>
    <property type="match status" value="1"/>
</dbReference>
<comment type="caution">
    <text evidence="2">The sequence shown here is derived from an EMBL/GenBank/DDBJ whole genome shotgun (WGS) entry which is preliminary data.</text>
</comment>
<organism evidence="2 3">
    <name type="scientific">Roseibium marinum</name>
    <dbReference type="NCBI Taxonomy" id="281252"/>
    <lineage>
        <taxon>Bacteria</taxon>
        <taxon>Pseudomonadati</taxon>
        <taxon>Pseudomonadota</taxon>
        <taxon>Alphaproteobacteria</taxon>
        <taxon>Hyphomicrobiales</taxon>
        <taxon>Stappiaceae</taxon>
        <taxon>Roseibium</taxon>
    </lineage>
</organism>
<evidence type="ECO:0000313" key="3">
    <source>
        <dbReference type="Proteomes" id="UP000236959"/>
    </source>
</evidence>
<dbReference type="Proteomes" id="UP000236959">
    <property type="component" value="Unassembled WGS sequence"/>
</dbReference>
<dbReference type="EMBL" id="PPCN01000022">
    <property type="protein sequence ID" value="POF27737.1"/>
    <property type="molecule type" value="Genomic_DNA"/>
</dbReference>
<evidence type="ECO:0000259" key="1">
    <source>
        <dbReference type="Pfam" id="PF02036"/>
    </source>
</evidence>
<accession>A0A2S3UJ83</accession>
<keyword evidence="3" id="KW-1185">Reference proteome</keyword>
<sequence>MALIIVKNCTSEVGIGSEPESETPMQDLRSNLSLPPVVSTFVEPLPRSPIEALLSVFTRRLVARRPDLLRRLGAIVHVPIAIVPDDMPHAFLLSLNADNSRVSICEKSEIDDAEAVIRAPFLVLLGLLDGTYDGDALFFSRDLRIEGRTEYVLALRNTLEEANLTSGEFFGLTGVSARWVDDITRSLLAQARSLASLSADWGNTASGQRS</sequence>
<name>A0A2S3UJ83_9HYPH</name>
<evidence type="ECO:0000313" key="2">
    <source>
        <dbReference type="EMBL" id="POF27737.1"/>
    </source>
</evidence>
<gene>
    <name evidence="2" type="ORF">CLV41_12217</name>
</gene>
<dbReference type="InterPro" id="IPR036527">
    <property type="entry name" value="SCP2_sterol-bd_dom_sf"/>
</dbReference>
<dbReference type="Gene3D" id="3.30.1050.10">
    <property type="entry name" value="SCP2 sterol-binding domain"/>
    <property type="match status" value="1"/>
</dbReference>
<dbReference type="OrthoDB" id="8479080at2"/>
<dbReference type="SUPFAM" id="SSF55718">
    <property type="entry name" value="SCP-like"/>
    <property type="match status" value="1"/>
</dbReference>